<keyword evidence="2" id="KW-1185">Reference proteome</keyword>
<comment type="caution">
    <text evidence="1">The sequence shown here is derived from an EMBL/GenBank/DDBJ whole genome shotgun (WGS) entry which is preliminary data.</text>
</comment>
<reference evidence="1 2" key="1">
    <citation type="submission" date="2020-08" db="EMBL/GenBank/DDBJ databases">
        <title>Genomic Encyclopedia of Type Strains, Phase III (KMG-III): the genomes of soil and plant-associated and newly described type strains.</title>
        <authorList>
            <person name="Whitman W."/>
        </authorList>
    </citation>
    <scope>NUCLEOTIDE SEQUENCE [LARGE SCALE GENOMIC DNA]</scope>
    <source>
        <strain evidence="1 2">CECT 8640</strain>
    </source>
</reference>
<name>A0A841CM30_9PSEU</name>
<protein>
    <submittedName>
        <fullName evidence="1">Uncharacterized protein</fullName>
    </submittedName>
</protein>
<accession>A0A841CM30</accession>
<proteinExistence type="predicted"/>
<dbReference type="RefSeq" id="WP_184694285.1">
    <property type="nucleotide sequence ID" value="NZ_JACHJN010000008.1"/>
</dbReference>
<dbReference type="EMBL" id="JACHJN010000008">
    <property type="protein sequence ID" value="MBB5958359.1"/>
    <property type="molecule type" value="Genomic_DNA"/>
</dbReference>
<dbReference type="Proteomes" id="UP000547510">
    <property type="component" value="Unassembled WGS sequence"/>
</dbReference>
<dbReference type="AlphaFoldDB" id="A0A841CM30"/>
<sequence>MSPLPCGRSIDELVAYLADRDDPELTAHVAGCAQCAAELAELEDRWSSVRLVAVTPVPTPPGLVSRVLAAVHGVRPRLGSAPAGFDQDGGRVSVAERAVLAVCRRLAVELATGLGLHVRGTAVEDGELQVLVAARYPAPAISVADELRSQLSRELVEHLGDAAPVVHVHLIDIG</sequence>
<evidence type="ECO:0000313" key="1">
    <source>
        <dbReference type="EMBL" id="MBB5958359.1"/>
    </source>
</evidence>
<evidence type="ECO:0000313" key="2">
    <source>
        <dbReference type="Proteomes" id="UP000547510"/>
    </source>
</evidence>
<organism evidence="1 2">
    <name type="scientific">Saccharothrix tamanrassetensis</name>
    <dbReference type="NCBI Taxonomy" id="1051531"/>
    <lineage>
        <taxon>Bacteria</taxon>
        <taxon>Bacillati</taxon>
        <taxon>Actinomycetota</taxon>
        <taxon>Actinomycetes</taxon>
        <taxon>Pseudonocardiales</taxon>
        <taxon>Pseudonocardiaceae</taxon>
        <taxon>Saccharothrix</taxon>
    </lineage>
</organism>
<gene>
    <name evidence="1" type="ORF">FHS29_004967</name>
</gene>